<evidence type="ECO:0000313" key="1">
    <source>
        <dbReference type="EMBL" id="CAE7799642.1"/>
    </source>
</evidence>
<proteinExistence type="predicted"/>
<gene>
    <name evidence="1" type="ORF">SNEC2469_LOCUS23577</name>
</gene>
<keyword evidence="2" id="KW-1185">Reference proteome</keyword>
<dbReference type="Proteomes" id="UP000601435">
    <property type="component" value="Unassembled WGS sequence"/>
</dbReference>
<sequence>MAAHVSRTWVPCFAAVQVLEALPDEVLVEVLQGFDASNTRDGNVTGRFLGYVRRKWAQHYELEDDCIFTMKRLPEEGQILCLTTFDPWTTRDGNISARLRSFLWKIEAQVTDNARWWDSSSRYDKYYGKSGYDRYDDYSYDYDDVQPRADRATRDAILKFVARWDLDLATGAYLESLKDPDVLARVLEEFDPSGTQDGNVLGRLKAFVRLLSSRRKRGELVLEDKRGRGRREKWQKKVVKMEDASNFE</sequence>
<organism evidence="1 2">
    <name type="scientific">Symbiodinium necroappetens</name>
    <dbReference type="NCBI Taxonomy" id="1628268"/>
    <lineage>
        <taxon>Eukaryota</taxon>
        <taxon>Sar</taxon>
        <taxon>Alveolata</taxon>
        <taxon>Dinophyceae</taxon>
        <taxon>Suessiales</taxon>
        <taxon>Symbiodiniaceae</taxon>
        <taxon>Symbiodinium</taxon>
    </lineage>
</organism>
<accession>A0A812YWF7</accession>
<dbReference type="EMBL" id="CAJNJA010044158">
    <property type="protein sequence ID" value="CAE7799642.1"/>
    <property type="molecule type" value="Genomic_DNA"/>
</dbReference>
<comment type="caution">
    <text evidence="1">The sequence shown here is derived from an EMBL/GenBank/DDBJ whole genome shotgun (WGS) entry which is preliminary data.</text>
</comment>
<reference evidence="1" key="1">
    <citation type="submission" date="2021-02" db="EMBL/GenBank/DDBJ databases">
        <authorList>
            <person name="Dougan E. K."/>
            <person name="Rhodes N."/>
            <person name="Thang M."/>
            <person name="Chan C."/>
        </authorList>
    </citation>
    <scope>NUCLEOTIDE SEQUENCE</scope>
</reference>
<name>A0A812YWF7_9DINO</name>
<protein>
    <submittedName>
        <fullName evidence="1">Uncharacterized protein</fullName>
    </submittedName>
</protein>
<dbReference type="AlphaFoldDB" id="A0A812YWF7"/>
<dbReference type="OrthoDB" id="446436at2759"/>
<evidence type="ECO:0000313" key="2">
    <source>
        <dbReference type="Proteomes" id="UP000601435"/>
    </source>
</evidence>